<evidence type="ECO:0000313" key="1">
    <source>
        <dbReference type="EMBL" id="KAJ3805391.1"/>
    </source>
</evidence>
<reference evidence="1" key="1">
    <citation type="submission" date="2022-09" db="EMBL/GenBank/DDBJ databases">
        <title>A Global Phylogenomic Analysis of the Shiitake Genus Lentinula.</title>
        <authorList>
            <consortium name="DOE Joint Genome Institute"/>
            <person name="Sierra-Patev S."/>
            <person name="Min B."/>
            <person name="Naranjo-Ortiz M."/>
            <person name="Looney B."/>
            <person name="Konkel Z."/>
            <person name="Slot J.C."/>
            <person name="Sakamoto Y."/>
            <person name="Steenwyk J.L."/>
            <person name="Rokas A."/>
            <person name="Carro J."/>
            <person name="Camarero S."/>
            <person name="Ferreira P."/>
            <person name="Molpeceres G."/>
            <person name="Ruiz-Duenas F.J."/>
            <person name="Serrano A."/>
            <person name="Henrissat B."/>
            <person name="Drula E."/>
            <person name="Hughes K.W."/>
            <person name="Mata J.L."/>
            <person name="Ishikawa N.K."/>
            <person name="Vargas-Isla R."/>
            <person name="Ushijima S."/>
            <person name="Smith C.A."/>
            <person name="Ahrendt S."/>
            <person name="Andreopoulos W."/>
            <person name="He G."/>
            <person name="Labutti K."/>
            <person name="Lipzen A."/>
            <person name="Ng V."/>
            <person name="Riley R."/>
            <person name="Sandor L."/>
            <person name="Barry K."/>
            <person name="Martinez A.T."/>
            <person name="Xiao Y."/>
            <person name="Gibbons J.G."/>
            <person name="Terashima K."/>
            <person name="Grigoriev I.V."/>
            <person name="Hibbett D.S."/>
        </authorList>
    </citation>
    <scope>NUCLEOTIDE SEQUENCE</scope>
    <source>
        <strain evidence="1">TMI1499</strain>
    </source>
</reference>
<name>A0ACC1TL09_9AGAR</name>
<organism evidence="1 2">
    <name type="scientific">Lentinula aff. lateritia</name>
    <dbReference type="NCBI Taxonomy" id="2804960"/>
    <lineage>
        <taxon>Eukaryota</taxon>
        <taxon>Fungi</taxon>
        <taxon>Dikarya</taxon>
        <taxon>Basidiomycota</taxon>
        <taxon>Agaricomycotina</taxon>
        <taxon>Agaricomycetes</taxon>
        <taxon>Agaricomycetidae</taxon>
        <taxon>Agaricales</taxon>
        <taxon>Marasmiineae</taxon>
        <taxon>Omphalotaceae</taxon>
        <taxon>Lentinula</taxon>
    </lineage>
</organism>
<keyword evidence="2" id="KW-1185">Reference proteome</keyword>
<accession>A0ACC1TL09</accession>
<comment type="caution">
    <text evidence="1">The sequence shown here is derived from an EMBL/GenBank/DDBJ whole genome shotgun (WGS) entry which is preliminary data.</text>
</comment>
<proteinExistence type="predicted"/>
<sequence>MVQICTVLGALLAAGAASVLALPVSVSEVGIVTDVPFLLQPSFVTSQERKLGERQFEVNEGKVRGMDPAVIEPLENRLIELSKEPTKDASYRQLLGSLISNLRSSDLLKGRLTTFSQSPNPSTLVKHALAMLIAQLRLAFQKRERDSSDHMLHEISTLSDFYQMKILSKWAGCSDDVSKQELNAHIDKMVKAKDATSKYRAEVDFDKWYQTRIDLPKGISGGNAVGGTSEQEHQMKARADWYLDEQPSKWGNCRKGDIDIVNCCYSTSYHSLVARPFAIARLLLNVGRPMPVRDLSENSTSLALAIALVRIHMRKLPLLREEGWNLSRYDTEAGDFIDDYTNIRVTNNQKYHRSSWRLLCTYPSTFLEQEKEKKYVLCGRIKND</sequence>
<gene>
    <name evidence="1" type="ORF">F5876DRAFT_69843</name>
</gene>
<protein>
    <submittedName>
        <fullName evidence="1">Uncharacterized protein</fullName>
    </submittedName>
</protein>
<dbReference type="Proteomes" id="UP001163835">
    <property type="component" value="Unassembled WGS sequence"/>
</dbReference>
<dbReference type="EMBL" id="MU795608">
    <property type="protein sequence ID" value="KAJ3805391.1"/>
    <property type="molecule type" value="Genomic_DNA"/>
</dbReference>
<evidence type="ECO:0000313" key="2">
    <source>
        <dbReference type="Proteomes" id="UP001163835"/>
    </source>
</evidence>